<dbReference type="InterPro" id="IPR005475">
    <property type="entry name" value="Transketolase-like_Pyr-bd"/>
</dbReference>
<evidence type="ECO:0000256" key="7">
    <source>
        <dbReference type="PIRNR" id="PIRNR000156"/>
    </source>
</evidence>
<dbReference type="PANTHER" id="PTHR43825">
    <property type="entry name" value="PYRUVATE DEHYDROGENASE E1 COMPONENT"/>
    <property type="match status" value="1"/>
</dbReference>
<comment type="caution">
    <text evidence="10">The sequence shown here is derived from an EMBL/GenBank/DDBJ whole genome shotgun (WGS) entry which is preliminary data.</text>
</comment>
<keyword evidence="8" id="KW-0460">Magnesium</keyword>
<evidence type="ECO:0000256" key="8">
    <source>
        <dbReference type="PIRSR" id="PIRSR000156-1"/>
    </source>
</evidence>
<dbReference type="GO" id="GO:0046872">
    <property type="term" value="F:metal ion binding"/>
    <property type="evidence" value="ECO:0007669"/>
    <property type="project" value="UniProtKB-KW"/>
</dbReference>
<feature type="domain" description="Transketolase-like pyrimidine-binding" evidence="9">
    <location>
        <begin position="406"/>
        <end position="626"/>
    </location>
</feature>
<evidence type="ECO:0000256" key="5">
    <source>
        <dbReference type="ARBA" id="ARBA00017172"/>
    </source>
</evidence>
<accession>A0A2A4Z0G9</accession>
<name>A0A2A4Z0G9_9PROT</name>
<dbReference type="InterPro" id="IPR029061">
    <property type="entry name" value="THDP-binding"/>
</dbReference>
<organism evidence="10">
    <name type="scientific">OCS116 cluster bacterium</name>
    <dbReference type="NCBI Taxonomy" id="2030921"/>
    <lineage>
        <taxon>Bacteria</taxon>
        <taxon>Pseudomonadati</taxon>
        <taxon>Pseudomonadota</taxon>
        <taxon>Alphaproteobacteria</taxon>
        <taxon>OCS116 cluster</taxon>
    </lineage>
</organism>
<feature type="binding site" evidence="8">
    <location>
        <position position="157"/>
    </location>
    <ligand>
        <name>Mg(2+)</name>
        <dbReference type="ChEBI" id="CHEBI:18420"/>
    </ligand>
</feature>
<gene>
    <name evidence="10" type="ORF">COB13_10620</name>
</gene>
<comment type="function">
    <text evidence="3 7">Component of the pyruvate dehydrogenase (PDH) complex, that catalyzes the overall conversion of pyruvate to acetyl-CoA and CO(2).</text>
</comment>
<comment type="cofactor">
    <cofactor evidence="2 7">
        <name>thiamine diphosphate</name>
        <dbReference type="ChEBI" id="CHEBI:58937"/>
    </cofactor>
</comment>
<comment type="similarity">
    <text evidence="4">Belongs to the transketolase family.</text>
</comment>
<evidence type="ECO:0000256" key="3">
    <source>
        <dbReference type="ARBA" id="ARBA00003157"/>
    </source>
</evidence>
<dbReference type="PIRSF" id="PIRSF000156">
    <property type="entry name" value="Pyruvate_dh_E1"/>
    <property type="match status" value="1"/>
</dbReference>
<comment type="catalytic activity">
    <reaction evidence="6 7">
        <text>N(6)-[(R)-lipoyl]-L-lysyl-[protein] + pyruvate + H(+) = N(6)-[(R)-S(8)-acetyldihydrolipoyl]-L-lysyl-[protein] + CO2</text>
        <dbReference type="Rhea" id="RHEA:19189"/>
        <dbReference type="Rhea" id="RHEA-COMP:10474"/>
        <dbReference type="Rhea" id="RHEA-COMP:10478"/>
        <dbReference type="ChEBI" id="CHEBI:15361"/>
        <dbReference type="ChEBI" id="CHEBI:15378"/>
        <dbReference type="ChEBI" id="CHEBI:16526"/>
        <dbReference type="ChEBI" id="CHEBI:83099"/>
        <dbReference type="ChEBI" id="CHEBI:83111"/>
        <dbReference type="EC" id="1.2.4.1"/>
    </reaction>
</comment>
<comment type="cofactor">
    <cofactor evidence="1 8">
        <name>Mg(2+)</name>
        <dbReference type="ChEBI" id="CHEBI:18420"/>
    </cofactor>
</comment>
<dbReference type="Pfam" id="PF00456">
    <property type="entry name" value="Transketolase_N"/>
    <property type="match status" value="1"/>
</dbReference>
<feature type="binding site" evidence="8">
    <location>
        <position position="187"/>
    </location>
    <ligand>
        <name>Mg(2+)</name>
        <dbReference type="ChEBI" id="CHEBI:18420"/>
    </ligand>
</feature>
<dbReference type="InterPro" id="IPR051157">
    <property type="entry name" value="PDH/Transketolase"/>
</dbReference>
<protein>
    <recommendedName>
        <fullName evidence="5 7">Pyruvate dehydrogenase E1 component</fullName>
        <ecNumber evidence="7">1.2.4.1</ecNumber>
    </recommendedName>
</protein>
<keyword evidence="8" id="KW-0479">Metal-binding</keyword>
<dbReference type="InterPro" id="IPR005474">
    <property type="entry name" value="Transketolase_N"/>
</dbReference>
<keyword evidence="7" id="KW-0786">Thiamine pyrophosphate</keyword>
<evidence type="ECO:0000313" key="10">
    <source>
        <dbReference type="EMBL" id="PCJ00038.1"/>
    </source>
</evidence>
<dbReference type="SUPFAM" id="SSF52922">
    <property type="entry name" value="TK C-terminal domain-like"/>
    <property type="match status" value="1"/>
</dbReference>
<evidence type="ECO:0000256" key="2">
    <source>
        <dbReference type="ARBA" id="ARBA00001964"/>
    </source>
</evidence>
<dbReference type="Pfam" id="PF17831">
    <property type="entry name" value="PDH_E1_M"/>
    <property type="match status" value="1"/>
</dbReference>
<dbReference type="InterPro" id="IPR041621">
    <property type="entry name" value="PDH_E1_M"/>
</dbReference>
<evidence type="ECO:0000256" key="6">
    <source>
        <dbReference type="ARBA" id="ARBA00051231"/>
    </source>
</evidence>
<reference evidence="10" key="2">
    <citation type="journal article" date="2018" name="ISME J.">
        <title>A dynamic microbial community with high functional redundancy inhabits the cold, oxic subseafloor aquifer.</title>
        <authorList>
            <person name="Tully B.J."/>
            <person name="Wheat C.G."/>
            <person name="Glazer B.T."/>
            <person name="Huber J.A."/>
        </authorList>
    </citation>
    <scope>NUCLEOTIDE SEQUENCE</scope>
    <source>
        <strain evidence="10">NORP83</strain>
    </source>
</reference>
<keyword evidence="7" id="KW-0560">Oxidoreductase</keyword>
<reference key="1">
    <citation type="submission" date="2017-08" db="EMBL/GenBank/DDBJ databases">
        <title>A dynamic microbial community with high functional redundancy inhabits the cold, oxic subseafloor aquifer.</title>
        <authorList>
            <person name="Tully B.J."/>
            <person name="Wheat C.G."/>
            <person name="Glazer B.T."/>
            <person name="Huber J.A."/>
        </authorList>
    </citation>
    <scope>NUCLEOTIDE SEQUENCE [LARGE SCALE GENOMIC DNA]</scope>
</reference>
<dbReference type="InterPro" id="IPR009014">
    <property type="entry name" value="Transketo_C/PFOR_II"/>
</dbReference>
<dbReference type="EC" id="1.2.4.1" evidence="7"/>
<dbReference type="Gene3D" id="3.40.50.920">
    <property type="match status" value="1"/>
</dbReference>
<evidence type="ECO:0000256" key="4">
    <source>
        <dbReference type="ARBA" id="ARBA00007131"/>
    </source>
</evidence>
<evidence type="ECO:0000256" key="1">
    <source>
        <dbReference type="ARBA" id="ARBA00001946"/>
    </source>
</evidence>
<dbReference type="InterPro" id="IPR004660">
    <property type="entry name" value="PDH_E1"/>
</dbReference>
<dbReference type="AlphaFoldDB" id="A0A2A4Z0G9"/>
<dbReference type="Gene3D" id="3.40.50.970">
    <property type="match status" value="2"/>
</dbReference>
<dbReference type="GO" id="GO:0004739">
    <property type="term" value="F:pyruvate dehydrogenase (acetyl-transferring) activity"/>
    <property type="evidence" value="ECO:0007669"/>
    <property type="project" value="UniProtKB-EC"/>
</dbReference>
<dbReference type="PANTHER" id="PTHR43825:SF4">
    <property type="entry name" value="PYRUVATE DEHYDROGENASE E1 COMPONENT"/>
    <property type="match status" value="1"/>
</dbReference>
<feature type="binding site" evidence="8">
    <location>
        <position position="189"/>
    </location>
    <ligand>
        <name>Mg(2+)</name>
        <dbReference type="ChEBI" id="CHEBI:18420"/>
    </ligand>
</feature>
<dbReference type="SUPFAM" id="SSF52518">
    <property type="entry name" value="Thiamin diphosphate-binding fold (THDP-binding)"/>
    <property type="match status" value="2"/>
</dbReference>
<dbReference type="SMART" id="SM00861">
    <property type="entry name" value="Transket_pyr"/>
    <property type="match status" value="1"/>
</dbReference>
<keyword evidence="7" id="KW-0670">Pyruvate</keyword>
<sequence>MSNQLELLQQFERKVLWLSSWMIHNANHIRPKVDKVKIGGHQASCASITAIMTSLYMNVLNPEDRVAVKPHASPVFHAIQYLFGNQTKEKIVNLRGFGGAQSYPSRTKDIDDVDFSTGSVGLGVAQTLFSSLIQDYIIAKKFGKNVDRGRMVALVGDAELDEGNVYEALIEGYKHDLKNCWWIIDYNRQSLDSTIREGLNDRFIGVFENYGWDVVILKYGSLQLEAFLESGGDALKSFIDTCDNAMYSALTFQGPAAWRAHFSENYAQDSEFMDLINNRSDIELDALMTNLGGHDIDLLSKTFNGIDHDRPVCFIAYTIKGYGLPLAGHKDNHSGLMNVTQMNKFREMNNVREGHEWEIFEGLDSDEDSLQTFIDDAPFNKRGKRRTTAPYIKTPSALDIPTAREQSTQEAFGKIMDSIGKMNDEFASRVVTTSPDVSVSTGLSGWINRKGLFDHRDITDVFKDNKIVSTQKWGMNKDGQHIELGIAESNLMLNLSAMGIAHSLHGERLFPIGTVYDPFVARALDQLNYACYQGARFLLVGTPSGISLAPEGGAHQSIAAPLIGISQDGLAYFEPAFADELAIIMAWSFDYLQRDGSNPIEKEQSWLRDETGGSVYLRLTTRPLEQINREVDAKLKHDILEGAYWLRPPSSTTEVVICYTGAVAPEAIEAAGMIGENRRNVAVLAITSADRASAGWHAAERARQRNDDIAVSHIEKLLSQVPRDAGMVTVVDGHPLTLSWLGAVFGHKVKALGVEHFGQTGTVADLYHYYGLDANAIAHAANALVRGKPIRYLRSLA</sequence>
<evidence type="ECO:0000259" key="9">
    <source>
        <dbReference type="SMART" id="SM00861"/>
    </source>
</evidence>
<proteinExistence type="inferred from homology"/>
<dbReference type="EMBL" id="NVUS01000013">
    <property type="protein sequence ID" value="PCJ00038.1"/>
    <property type="molecule type" value="Genomic_DNA"/>
</dbReference>